<accession>A0ABP0ZRV6</accession>
<organism evidence="2 3">
    <name type="scientific">Lodderomyces beijingensis</name>
    <dbReference type="NCBI Taxonomy" id="1775926"/>
    <lineage>
        <taxon>Eukaryota</taxon>
        <taxon>Fungi</taxon>
        <taxon>Dikarya</taxon>
        <taxon>Ascomycota</taxon>
        <taxon>Saccharomycotina</taxon>
        <taxon>Pichiomycetes</taxon>
        <taxon>Debaryomycetaceae</taxon>
        <taxon>Candida/Lodderomyces clade</taxon>
        <taxon>Lodderomyces</taxon>
    </lineage>
</organism>
<feature type="region of interest" description="Disordered" evidence="1">
    <location>
        <begin position="141"/>
        <end position="166"/>
    </location>
</feature>
<protein>
    <submittedName>
        <fullName evidence="2">Uncharacterized protein</fullName>
    </submittedName>
</protein>
<feature type="compositionally biased region" description="Low complexity" evidence="1">
    <location>
        <begin position="46"/>
        <end position="72"/>
    </location>
</feature>
<evidence type="ECO:0000313" key="2">
    <source>
        <dbReference type="EMBL" id="CAK9441212.1"/>
    </source>
</evidence>
<name>A0ABP0ZRV6_9ASCO</name>
<dbReference type="Proteomes" id="UP001497383">
    <property type="component" value="Chromosome 6"/>
</dbReference>
<keyword evidence="3" id="KW-1185">Reference proteome</keyword>
<proteinExistence type="predicted"/>
<reference evidence="2 3" key="1">
    <citation type="submission" date="2024-03" db="EMBL/GenBank/DDBJ databases">
        <authorList>
            <person name="Brejova B."/>
        </authorList>
    </citation>
    <scope>NUCLEOTIDE SEQUENCE [LARGE SCALE GENOMIC DNA]</scope>
    <source>
        <strain evidence="2 3">CBS 14171</strain>
    </source>
</reference>
<feature type="region of interest" description="Disordered" evidence="1">
    <location>
        <begin position="32"/>
        <end position="72"/>
    </location>
</feature>
<dbReference type="EMBL" id="OZ022410">
    <property type="protein sequence ID" value="CAK9441212.1"/>
    <property type="molecule type" value="Genomic_DNA"/>
</dbReference>
<feature type="compositionally biased region" description="Basic and acidic residues" evidence="1">
    <location>
        <begin position="141"/>
        <end position="161"/>
    </location>
</feature>
<evidence type="ECO:0000256" key="1">
    <source>
        <dbReference type="SAM" id="MobiDB-lite"/>
    </source>
</evidence>
<gene>
    <name evidence="2" type="ORF">LODBEIA_P50810</name>
</gene>
<dbReference type="RefSeq" id="XP_066832019.1">
    <property type="nucleotide sequence ID" value="XM_066975374.1"/>
</dbReference>
<sequence>MATVQKDLIKYILGLLDGAGDFLEKFKVESASYKTAHESPPPPPLATSSSDESSLPSSTPVKPSPKRSSIVSLSSLSITPSIGTTITSKTLTIPELRDPLPKPHNHVRFNDDVIKAHKHVSTEEHKVKRVGTYTQRVMAGTDERTGGPLLIDREPRDESKRGSAKHSRLYYWLSSRG</sequence>
<dbReference type="GeneID" id="92210277"/>
<evidence type="ECO:0000313" key="3">
    <source>
        <dbReference type="Proteomes" id="UP001497383"/>
    </source>
</evidence>